<evidence type="ECO:0000313" key="9">
    <source>
        <dbReference type="Proteomes" id="UP000034816"/>
    </source>
</evidence>
<dbReference type="InterPro" id="IPR002171">
    <property type="entry name" value="Ribosomal_uL2"/>
</dbReference>
<feature type="domain" description="Large ribosomal subunit protein uL2 C-terminal" evidence="6">
    <location>
        <begin position="124"/>
        <end position="254"/>
    </location>
</feature>
<dbReference type="SUPFAM" id="SSF50104">
    <property type="entry name" value="Translation proteins SH3-like domain"/>
    <property type="match status" value="1"/>
</dbReference>
<dbReference type="Pfam" id="PF00181">
    <property type="entry name" value="Ribosomal_L2_N"/>
    <property type="match status" value="1"/>
</dbReference>
<dbReference type="Pfam" id="PF03947">
    <property type="entry name" value="Ribosomal_L2_C"/>
    <property type="match status" value="1"/>
</dbReference>
<dbReference type="InterPro" id="IPR008991">
    <property type="entry name" value="Translation_prot_SH3-like_sf"/>
</dbReference>
<dbReference type="PATRIC" id="fig|1619097.3.peg.50"/>
<keyword evidence="2 8" id="KW-0689">Ribosomal protein</keyword>
<dbReference type="InterPro" id="IPR022666">
    <property type="entry name" value="Ribosomal_uL2_RNA-bd_dom"/>
</dbReference>
<reference evidence="8 9" key="1">
    <citation type="journal article" date="2015" name="Nature">
        <title>rRNA introns, odd ribosomes, and small enigmatic genomes across a large radiation of phyla.</title>
        <authorList>
            <person name="Brown C.T."/>
            <person name="Hug L.A."/>
            <person name="Thomas B.C."/>
            <person name="Sharon I."/>
            <person name="Castelle C.J."/>
            <person name="Singh A."/>
            <person name="Wilkins M.J."/>
            <person name="Williams K.H."/>
            <person name="Banfield J.F."/>
        </authorList>
    </citation>
    <scope>NUCLEOTIDE SEQUENCE [LARGE SCALE GENOMIC DNA]</scope>
</reference>
<dbReference type="EMBL" id="LBQH01000003">
    <property type="protein sequence ID" value="KKP78122.1"/>
    <property type="molecule type" value="Genomic_DNA"/>
</dbReference>
<dbReference type="Gene3D" id="2.30.30.30">
    <property type="match status" value="1"/>
</dbReference>
<feature type="compositionally biased region" description="Basic and acidic residues" evidence="5">
    <location>
        <begin position="17"/>
        <end position="28"/>
    </location>
</feature>
<name>A0A0G0FF74_9BACT</name>
<comment type="similarity">
    <text evidence="1">Belongs to the universal ribosomal protein uL2 family.</text>
</comment>
<evidence type="ECO:0000256" key="5">
    <source>
        <dbReference type="SAM" id="MobiDB-lite"/>
    </source>
</evidence>
<dbReference type="SUPFAM" id="SSF50249">
    <property type="entry name" value="Nucleic acid-binding proteins"/>
    <property type="match status" value="1"/>
</dbReference>
<dbReference type="SMART" id="SM01383">
    <property type="entry name" value="Ribosomal_L2"/>
    <property type="match status" value="1"/>
</dbReference>
<dbReference type="SMART" id="SM01382">
    <property type="entry name" value="Ribosomal_L2_C"/>
    <property type="match status" value="1"/>
</dbReference>
<evidence type="ECO:0000259" key="6">
    <source>
        <dbReference type="SMART" id="SM01382"/>
    </source>
</evidence>
<dbReference type="PANTHER" id="PTHR13691">
    <property type="entry name" value="RIBOSOMAL PROTEIN L2"/>
    <property type="match status" value="1"/>
</dbReference>
<evidence type="ECO:0000259" key="7">
    <source>
        <dbReference type="SMART" id="SM01383"/>
    </source>
</evidence>
<evidence type="ECO:0000313" key="8">
    <source>
        <dbReference type="EMBL" id="KKP78122.1"/>
    </source>
</evidence>
<dbReference type="Gene3D" id="4.10.950.10">
    <property type="entry name" value="Ribosomal protein L2, domain 3"/>
    <property type="match status" value="1"/>
</dbReference>
<dbReference type="GO" id="GO:0002181">
    <property type="term" value="P:cytoplasmic translation"/>
    <property type="evidence" value="ECO:0007669"/>
    <property type="project" value="TreeGrafter"/>
</dbReference>
<dbReference type="InterPro" id="IPR014722">
    <property type="entry name" value="Rib_uL2_dom2"/>
</dbReference>
<evidence type="ECO:0000256" key="4">
    <source>
        <dbReference type="ARBA" id="ARBA00035459"/>
    </source>
</evidence>
<dbReference type="NCBIfam" id="TIGR01171">
    <property type="entry name" value="rplB_bact"/>
    <property type="match status" value="1"/>
</dbReference>
<dbReference type="GO" id="GO:0015934">
    <property type="term" value="C:large ribosomal subunit"/>
    <property type="evidence" value="ECO:0007669"/>
    <property type="project" value="InterPro"/>
</dbReference>
<protein>
    <recommendedName>
        <fullName evidence="4">50S ribosomal protein L2</fullName>
    </recommendedName>
</protein>
<dbReference type="GO" id="GO:0003723">
    <property type="term" value="F:RNA binding"/>
    <property type="evidence" value="ECO:0007669"/>
    <property type="project" value="InterPro"/>
</dbReference>
<evidence type="ECO:0000256" key="2">
    <source>
        <dbReference type="ARBA" id="ARBA00022980"/>
    </source>
</evidence>
<proteinExistence type="inferred from homology"/>
<dbReference type="Proteomes" id="UP000034816">
    <property type="component" value="Unassembled WGS sequence"/>
</dbReference>
<dbReference type="InterPro" id="IPR014726">
    <property type="entry name" value="Ribosomal_uL2_dom3"/>
</dbReference>
<accession>A0A0G0FF74</accession>
<gene>
    <name evidence="8" type="ORF">UR73_C0003G0017</name>
</gene>
<comment type="caution">
    <text evidence="8">The sequence shown here is derived from an EMBL/GenBank/DDBJ whole genome shotgun (WGS) entry which is preliminary data.</text>
</comment>
<dbReference type="GO" id="GO:0003735">
    <property type="term" value="F:structural constituent of ribosome"/>
    <property type="evidence" value="ECO:0007669"/>
    <property type="project" value="InterPro"/>
</dbReference>
<keyword evidence="3" id="KW-0687">Ribonucleoprotein</keyword>
<feature type="region of interest" description="Disordered" evidence="5">
    <location>
        <begin position="1"/>
        <end position="46"/>
    </location>
</feature>
<sequence>MAVRNFKPTTASRRGTRLGDRSDLEKAKGPRGLTVAKKQRSGRNNMGKITVRHRGGGFKRRVRIVDFKRDKFGVPGKVEGFYFDPNRTAHLALLQYSDGERRYIIAPKGIKVGDTLVSGEKTDILPGNAMMVKHIPSGTIVHCVENTPKKGATFGRSAGGAIVVQGPDTTGKYVQLKMPSGEVRLVYGECMATIGLVGNEDKVNVKLGKAGRKRNLGWRPTVRGMAMHAVQHPHGGGEGKGVIGRHAKDIWGHRIGTRTRHNSMTEKFIIKTRRTKNRPFAKK</sequence>
<dbReference type="InterPro" id="IPR005880">
    <property type="entry name" value="Ribosomal_uL2_bac/org-type"/>
</dbReference>
<dbReference type="GO" id="GO:0016740">
    <property type="term" value="F:transferase activity"/>
    <property type="evidence" value="ECO:0007669"/>
    <property type="project" value="InterPro"/>
</dbReference>
<organism evidence="8 9">
    <name type="scientific">candidate division WS6 bacterium GW2011_GWF1_35_23</name>
    <dbReference type="NCBI Taxonomy" id="1619097"/>
    <lineage>
        <taxon>Bacteria</taxon>
        <taxon>Candidatus Dojkabacteria</taxon>
    </lineage>
</organism>
<dbReference type="PANTHER" id="PTHR13691:SF5">
    <property type="entry name" value="LARGE RIBOSOMAL SUBUNIT PROTEIN UL2M"/>
    <property type="match status" value="1"/>
</dbReference>
<dbReference type="PIRSF" id="PIRSF002158">
    <property type="entry name" value="Ribosomal_L2"/>
    <property type="match status" value="1"/>
</dbReference>
<dbReference type="InterPro" id="IPR022669">
    <property type="entry name" value="Ribosomal_uL2_C"/>
</dbReference>
<dbReference type="AlphaFoldDB" id="A0A0G0FF74"/>
<dbReference type="Gene3D" id="2.40.50.140">
    <property type="entry name" value="Nucleic acid-binding proteins"/>
    <property type="match status" value="1"/>
</dbReference>
<evidence type="ECO:0000256" key="1">
    <source>
        <dbReference type="ARBA" id="ARBA00005636"/>
    </source>
</evidence>
<dbReference type="InterPro" id="IPR012340">
    <property type="entry name" value="NA-bd_OB-fold"/>
</dbReference>
<feature type="domain" description="Large ribosomal subunit protein uL2 RNA-binding" evidence="7">
    <location>
        <begin position="42"/>
        <end position="118"/>
    </location>
</feature>
<evidence type="ECO:0000256" key="3">
    <source>
        <dbReference type="ARBA" id="ARBA00023274"/>
    </source>
</evidence>